<evidence type="ECO:0000256" key="1">
    <source>
        <dbReference type="SAM" id="Coils"/>
    </source>
</evidence>
<dbReference type="OrthoDB" id="2196799at2759"/>
<proteinExistence type="predicted"/>
<reference evidence="2 3" key="2">
    <citation type="submission" date="2014-03" db="EMBL/GenBank/DDBJ databases">
        <title>The Genome Sequence of Anncaliia algerae insect isolate PRA339.</title>
        <authorList>
            <consortium name="The Broad Institute Genome Sequencing Platform"/>
            <consortium name="The Broad Institute Genome Sequencing Center for Infectious Disease"/>
            <person name="Cuomo C."/>
            <person name="Becnel J."/>
            <person name="Sanscrainte N."/>
            <person name="Walker B."/>
            <person name="Young S.K."/>
            <person name="Zeng Q."/>
            <person name="Gargeya S."/>
            <person name="Fitzgerald M."/>
            <person name="Haas B."/>
            <person name="Abouelleil A."/>
            <person name="Alvarado L."/>
            <person name="Arachchi H.M."/>
            <person name="Berlin A.M."/>
            <person name="Chapman S.B."/>
            <person name="Dewar J."/>
            <person name="Goldberg J."/>
            <person name="Griggs A."/>
            <person name="Gujja S."/>
            <person name="Hansen M."/>
            <person name="Howarth C."/>
            <person name="Imamovic A."/>
            <person name="Larimer J."/>
            <person name="McCowan C."/>
            <person name="Murphy C."/>
            <person name="Neiman D."/>
            <person name="Pearson M."/>
            <person name="Priest M."/>
            <person name="Roberts A."/>
            <person name="Saif S."/>
            <person name="Shea T."/>
            <person name="Sisk P."/>
            <person name="Sykes S."/>
            <person name="Wortman J."/>
            <person name="Nusbaum C."/>
            <person name="Birren B."/>
        </authorList>
    </citation>
    <scope>NUCLEOTIDE SEQUENCE [LARGE SCALE GENOMIC DNA]</scope>
    <source>
        <strain evidence="2 3">PRA339</strain>
    </source>
</reference>
<feature type="non-terminal residue" evidence="2">
    <location>
        <position position="1"/>
    </location>
</feature>
<dbReference type="HOGENOM" id="CLU_2385706_0_0_1"/>
<dbReference type="EMBL" id="KK365242">
    <property type="protein sequence ID" value="KCZ79661.1"/>
    <property type="molecule type" value="Genomic_DNA"/>
</dbReference>
<organism evidence="2 3">
    <name type="scientific">Anncaliia algerae PRA339</name>
    <dbReference type="NCBI Taxonomy" id="1288291"/>
    <lineage>
        <taxon>Eukaryota</taxon>
        <taxon>Fungi</taxon>
        <taxon>Fungi incertae sedis</taxon>
        <taxon>Microsporidia</taxon>
        <taxon>Tubulinosematoidea</taxon>
        <taxon>Tubulinosematidae</taxon>
        <taxon>Anncaliia</taxon>
    </lineage>
</organism>
<dbReference type="AlphaFoldDB" id="A0A059EY76"/>
<accession>A0A059EY76</accession>
<dbReference type="VEuPathDB" id="MicrosporidiaDB:H312_02944"/>
<reference evidence="3" key="1">
    <citation type="submission" date="2013-02" db="EMBL/GenBank/DDBJ databases">
        <authorList>
            <consortium name="The Broad Institute Genome Sequencing Platform"/>
            <person name="Cuomo C."/>
            <person name="Becnel J."/>
            <person name="Sanscrainte N."/>
            <person name="Walker B."/>
            <person name="Young S.K."/>
            <person name="Zeng Q."/>
            <person name="Gargeya S."/>
            <person name="Fitzgerald M."/>
            <person name="Haas B."/>
            <person name="Abouelleil A."/>
            <person name="Alvarado L."/>
            <person name="Arachchi H.M."/>
            <person name="Berlin A.M."/>
            <person name="Chapman S.B."/>
            <person name="Dewar J."/>
            <person name="Goldberg J."/>
            <person name="Griggs A."/>
            <person name="Gujja S."/>
            <person name="Hansen M."/>
            <person name="Howarth C."/>
            <person name="Imamovic A."/>
            <person name="Larimer J."/>
            <person name="McCowan C."/>
            <person name="Murphy C."/>
            <person name="Neiman D."/>
            <person name="Pearson M."/>
            <person name="Priest M."/>
            <person name="Roberts A."/>
            <person name="Saif S."/>
            <person name="Shea T."/>
            <person name="Sisk P."/>
            <person name="Sykes S."/>
            <person name="Wortman J."/>
            <person name="Nusbaum C."/>
            <person name="Birren B."/>
        </authorList>
    </citation>
    <scope>NUCLEOTIDE SEQUENCE [LARGE SCALE GENOMIC DNA]</scope>
    <source>
        <strain evidence="3">PRA339</strain>
    </source>
</reference>
<evidence type="ECO:0000313" key="2">
    <source>
        <dbReference type="EMBL" id="KCZ79661.1"/>
    </source>
</evidence>
<feature type="coiled-coil region" evidence="1">
    <location>
        <begin position="48"/>
        <end position="104"/>
    </location>
</feature>
<gene>
    <name evidence="2" type="ORF">H312_02944</name>
</gene>
<keyword evidence="3" id="KW-1185">Reference proteome</keyword>
<protein>
    <submittedName>
        <fullName evidence="2">Uncharacterized protein</fullName>
    </submittedName>
</protein>
<sequence length="105" mass="12483">IYNLCMIFYKNMNILCMDINTFTDKLNSLFKGRELFINDSLKSLYTKIESLAEKIVQEIKDKQSVQENKSYDLLREIKVLEERKNEIDLKISKISNEIEKLLNDE</sequence>
<dbReference type="Proteomes" id="UP000030655">
    <property type="component" value="Unassembled WGS sequence"/>
</dbReference>
<name>A0A059EY76_9MICR</name>
<keyword evidence="1" id="KW-0175">Coiled coil</keyword>
<evidence type="ECO:0000313" key="3">
    <source>
        <dbReference type="Proteomes" id="UP000030655"/>
    </source>
</evidence>